<evidence type="ECO:0000259" key="7">
    <source>
        <dbReference type="PROSITE" id="PS50011"/>
    </source>
</evidence>
<evidence type="ECO:0000256" key="3">
    <source>
        <dbReference type="ARBA" id="ARBA00022679"/>
    </source>
</evidence>
<dbReference type="InterPro" id="IPR011009">
    <property type="entry name" value="Kinase-like_dom_sf"/>
</dbReference>
<keyword evidence="3" id="KW-0808">Transferase</keyword>
<keyword evidence="9" id="KW-1185">Reference proteome</keyword>
<comment type="similarity">
    <text evidence="1">Belongs to the protein kinase superfamily. CAMK Ser/Thr protein kinase family. CaMK subfamily.</text>
</comment>
<proteinExistence type="inferred from homology"/>
<gene>
    <name evidence="8" type="ORF">HAX54_021643</name>
</gene>
<evidence type="ECO:0000256" key="1">
    <source>
        <dbReference type="ARBA" id="ARBA00005354"/>
    </source>
</evidence>
<keyword evidence="5" id="KW-0418">Kinase</keyword>
<evidence type="ECO:0000256" key="2">
    <source>
        <dbReference type="ARBA" id="ARBA00022527"/>
    </source>
</evidence>
<keyword evidence="4" id="KW-0547">Nucleotide-binding</keyword>
<name>A0ABS8RJM7_DATST</name>
<keyword evidence="6" id="KW-0067">ATP-binding</keyword>
<organism evidence="8 9">
    <name type="scientific">Datura stramonium</name>
    <name type="common">Jimsonweed</name>
    <name type="synonym">Common thornapple</name>
    <dbReference type="NCBI Taxonomy" id="4076"/>
    <lineage>
        <taxon>Eukaryota</taxon>
        <taxon>Viridiplantae</taxon>
        <taxon>Streptophyta</taxon>
        <taxon>Embryophyta</taxon>
        <taxon>Tracheophyta</taxon>
        <taxon>Spermatophyta</taxon>
        <taxon>Magnoliopsida</taxon>
        <taxon>eudicotyledons</taxon>
        <taxon>Gunneridae</taxon>
        <taxon>Pentapetalae</taxon>
        <taxon>asterids</taxon>
        <taxon>lamiids</taxon>
        <taxon>Solanales</taxon>
        <taxon>Solanaceae</taxon>
        <taxon>Solanoideae</taxon>
        <taxon>Datureae</taxon>
        <taxon>Datura</taxon>
    </lineage>
</organism>
<dbReference type="PROSITE" id="PS00108">
    <property type="entry name" value="PROTEIN_KINASE_ST"/>
    <property type="match status" value="1"/>
</dbReference>
<dbReference type="Gene3D" id="1.10.510.10">
    <property type="entry name" value="Transferase(Phosphotransferase) domain 1"/>
    <property type="match status" value="1"/>
</dbReference>
<keyword evidence="2" id="KW-0723">Serine/threonine-protein kinase</keyword>
<evidence type="ECO:0000313" key="9">
    <source>
        <dbReference type="Proteomes" id="UP000823775"/>
    </source>
</evidence>
<evidence type="ECO:0000313" key="8">
    <source>
        <dbReference type="EMBL" id="MCD7447010.1"/>
    </source>
</evidence>
<reference evidence="8 9" key="1">
    <citation type="journal article" date="2021" name="BMC Genomics">
        <title>Datura genome reveals duplications of psychoactive alkaloid biosynthetic genes and high mutation rate following tissue culture.</title>
        <authorList>
            <person name="Rajewski A."/>
            <person name="Carter-House D."/>
            <person name="Stajich J."/>
            <person name="Litt A."/>
        </authorList>
    </citation>
    <scope>NUCLEOTIDE SEQUENCE [LARGE SCALE GENOMIC DNA]</scope>
    <source>
        <strain evidence="8">AR-01</strain>
    </source>
</reference>
<dbReference type="Proteomes" id="UP000823775">
    <property type="component" value="Unassembled WGS sequence"/>
</dbReference>
<sequence length="160" mass="18313">MRKIVKMFLLIRMSSISMMSWRILLEFILAGVLLWWGALIGLLANQEGNIVHRDLKPENCLFLNKDENSPLKIMDFGLSSFQDFPNPVVPTFLRAVQSAKATNDIKYSRTSMGEGEPRRRRDDAEIARLQCFNARRKFRAAAMASVLSSSFSLRTKKLEN</sequence>
<dbReference type="SUPFAM" id="SSF56112">
    <property type="entry name" value="Protein kinase-like (PK-like)"/>
    <property type="match status" value="1"/>
</dbReference>
<dbReference type="InterPro" id="IPR050205">
    <property type="entry name" value="CDPK_Ser/Thr_kinases"/>
</dbReference>
<dbReference type="EMBL" id="JACEIK010000026">
    <property type="protein sequence ID" value="MCD7447010.1"/>
    <property type="molecule type" value="Genomic_DNA"/>
</dbReference>
<feature type="domain" description="Protein kinase" evidence="7">
    <location>
        <begin position="1"/>
        <end position="160"/>
    </location>
</feature>
<dbReference type="InterPro" id="IPR008271">
    <property type="entry name" value="Ser/Thr_kinase_AS"/>
</dbReference>
<evidence type="ECO:0000256" key="6">
    <source>
        <dbReference type="ARBA" id="ARBA00022840"/>
    </source>
</evidence>
<evidence type="ECO:0000256" key="5">
    <source>
        <dbReference type="ARBA" id="ARBA00022777"/>
    </source>
</evidence>
<protein>
    <recommendedName>
        <fullName evidence="7">Protein kinase domain-containing protein</fullName>
    </recommendedName>
</protein>
<comment type="caution">
    <text evidence="8">The sequence shown here is derived from an EMBL/GenBank/DDBJ whole genome shotgun (WGS) entry which is preliminary data.</text>
</comment>
<dbReference type="PANTHER" id="PTHR24349">
    <property type="entry name" value="SERINE/THREONINE-PROTEIN KINASE"/>
    <property type="match status" value="1"/>
</dbReference>
<evidence type="ECO:0000256" key="4">
    <source>
        <dbReference type="ARBA" id="ARBA00022741"/>
    </source>
</evidence>
<dbReference type="Pfam" id="PF00069">
    <property type="entry name" value="Pkinase"/>
    <property type="match status" value="1"/>
</dbReference>
<dbReference type="PROSITE" id="PS50011">
    <property type="entry name" value="PROTEIN_KINASE_DOM"/>
    <property type="match status" value="1"/>
</dbReference>
<dbReference type="InterPro" id="IPR000719">
    <property type="entry name" value="Prot_kinase_dom"/>
</dbReference>
<accession>A0ABS8RJM7</accession>